<dbReference type="EMBL" id="JAHUZN010000006">
    <property type="protein sequence ID" value="KAG8489862.1"/>
    <property type="molecule type" value="Genomic_DNA"/>
</dbReference>
<dbReference type="AlphaFoldDB" id="A0A8J6CWC7"/>
<keyword evidence="3" id="KW-1185">Reference proteome</keyword>
<protein>
    <submittedName>
        <fullName evidence="1">Uncharacterized protein</fullName>
    </submittedName>
</protein>
<proteinExistence type="predicted"/>
<evidence type="ECO:0000313" key="2">
    <source>
        <dbReference type="EMBL" id="KAG8490224.1"/>
    </source>
</evidence>
<comment type="caution">
    <text evidence="1">The sequence shown here is derived from an EMBL/GenBank/DDBJ whole genome shotgun (WGS) entry which is preliminary data.</text>
</comment>
<organism evidence="1 3">
    <name type="scientific">Gossypium anomalum</name>
    <dbReference type="NCBI Taxonomy" id="47600"/>
    <lineage>
        <taxon>Eukaryota</taxon>
        <taxon>Viridiplantae</taxon>
        <taxon>Streptophyta</taxon>
        <taxon>Embryophyta</taxon>
        <taxon>Tracheophyta</taxon>
        <taxon>Spermatophyta</taxon>
        <taxon>Magnoliopsida</taxon>
        <taxon>eudicotyledons</taxon>
        <taxon>Gunneridae</taxon>
        <taxon>Pentapetalae</taxon>
        <taxon>rosids</taxon>
        <taxon>malvids</taxon>
        <taxon>Malvales</taxon>
        <taxon>Malvaceae</taxon>
        <taxon>Malvoideae</taxon>
        <taxon>Gossypium</taxon>
    </lineage>
</organism>
<dbReference type="EMBL" id="JAHUZN010000006">
    <property type="protein sequence ID" value="KAG8490224.1"/>
    <property type="molecule type" value="Genomic_DNA"/>
</dbReference>
<sequence>MSGFGLLLCKIGFLESIGTFRL</sequence>
<evidence type="ECO:0000313" key="3">
    <source>
        <dbReference type="Proteomes" id="UP000701853"/>
    </source>
</evidence>
<evidence type="ECO:0000313" key="1">
    <source>
        <dbReference type="EMBL" id="KAG8489862.1"/>
    </source>
</evidence>
<dbReference type="Proteomes" id="UP000701853">
    <property type="component" value="Chromosome 6"/>
</dbReference>
<reference evidence="1 3" key="1">
    <citation type="journal article" date="2021" name="bioRxiv">
        <title>The Gossypium anomalum genome as a resource for cotton improvement and evolutionary analysis of hybrid incompatibility.</title>
        <authorList>
            <person name="Grover C.E."/>
            <person name="Yuan D."/>
            <person name="Arick M.A."/>
            <person name="Miller E.R."/>
            <person name="Hu G."/>
            <person name="Peterson D.G."/>
            <person name="Wendel J.F."/>
            <person name="Udall J.A."/>
        </authorList>
    </citation>
    <scope>NUCLEOTIDE SEQUENCE [LARGE SCALE GENOMIC DNA]</scope>
    <source>
        <strain evidence="1">JFW-Udall</strain>
        <tissue evidence="1">Leaf</tissue>
    </source>
</reference>
<name>A0A8J6CWC7_9ROSI</name>
<accession>A0A8J6CWC7</accession>
<gene>
    <name evidence="1" type="ORF">CXB51_015616</name>
    <name evidence="2" type="ORF">CXB51_016125</name>
</gene>